<feature type="signal peptide" evidence="1">
    <location>
        <begin position="1"/>
        <end position="21"/>
    </location>
</feature>
<keyword evidence="1" id="KW-0732">Signal</keyword>
<proteinExistence type="predicted"/>
<evidence type="ECO:0000256" key="1">
    <source>
        <dbReference type="SAM" id="SignalP"/>
    </source>
</evidence>
<name>A0A368GG96_ANCCA</name>
<evidence type="ECO:0000313" key="3">
    <source>
        <dbReference type="Proteomes" id="UP000252519"/>
    </source>
</evidence>
<protein>
    <submittedName>
        <fullName evidence="2">Uncharacterized protein</fullName>
    </submittedName>
</protein>
<comment type="caution">
    <text evidence="2">The sequence shown here is derived from an EMBL/GenBank/DDBJ whole genome shotgun (WGS) entry which is preliminary data.</text>
</comment>
<evidence type="ECO:0000313" key="2">
    <source>
        <dbReference type="EMBL" id="RCN43401.1"/>
    </source>
</evidence>
<accession>A0A368GG96</accession>
<keyword evidence="3" id="KW-1185">Reference proteome</keyword>
<dbReference type="Proteomes" id="UP000252519">
    <property type="component" value="Unassembled WGS sequence"/>
</dbReference>
<gene>
    <name evidence="2" type="ORF">ANCCAN_10592</name>
</gene>
<dbReference type="OrthoDB" id="5783032at2759"/>
<dbReference type="STRING" id="29170.A0A368GG96"/>
<feature type="chain" id="PRO_5016993129" evidence="1">
    <location>
        <begin position="22"/>
        <end position="229"/>
    </location>
</feature>
<sequence>MFYGWRLFLVAAAFAVLTVTADIDYALDCDTGYRVTAIRRTKTYYNVLGSLTIECEQMARPDYTTCAKQPSIPKCNGQLEGCRGDSWLGGFHAYLLENATQAIVLDPVCCSSPSVRVDSLSCINDQINTATKDFSHSLVSDLTYRGIQCWHQYNTNRTLVDLLWKTEICPFQSIDFPVVTTEQFCEECNCACGVEQCASGAEPVRIIHKKRLGKCGCDCRCSYKCIKFD</sequence>
<reference evidence="2 3" key="1">
    <citation type="submission" date="2014-10" db="EMBL/GenBank/DDBJ databases">
        <title>Draft genome of the hookworm Ancylostoma caninum.</title>
        <authorList>
            <person name="Mitreva M."/>
        </authorList>
    </citation>
    <scope>NUCLEOTIDE SEQUENCE [LARGE SCALE GENOMIC DNA]</scope>
    <source>
        <strain evidence="2 3">Baltimore</strain>
    </source>
</reference>
<dbReference type="AlphaFoldDB" id="A0A368GG96"/>
<organism evidence="2 3">
    <name type="scientific">Ancylostoma caninum</name>
    <name type="common">Dog hookworm</name>
    <dbReference type="NCBI Taxonomy" id="29170"/>
    <lineage>
        <taxon>Eukaryota</taxon>
        <taxon>Metazoa</taxon>
        <taxon>Ecdysozoa</taxon>
        <taxon>Nematoda</taxon>
        <taxon>Chromadorea</taxon>
        <taxon>Rhabditida</taxon>
        <taxon>Rhabditina</taxon>
        <taxon>Rhabditomorpha</taxon>
        <taxon>Strongyloidea</taxon>
        <taxon>Ancylostomatidae</taxon>
        <taxon>Ancylostomatinae</taxon>
        <taxon>Ancylostoma</taxon>
    </lineage>
</organism>
<dbReference type="EMBL" id="JOJR01000158">
    <property type="protein sequence ID" value="RCN43401.1"/>
    <property type="molecule type" value="Genomic_DNA"/>
</dbReference>